<dbReference type="Pfam" id="PF02875">
    <property type="entry name" value="Mur_ligase_C"/>
    <property type="match status" value="1"/>
</dbReference>
<keyword evidence="3" id="KW-0067">ATP-binding</keyword>
<dbReference type="PANTHER" id="PTHR43024:SF1">
    <property type="entry name" value="UDP-N-ACETYLMURAMOYL-TRIPEPTIDE--D-ALANYL-D-ALANINE LIGASE"/>
    <property type="match status" value="1"/>
</dbReference>
<dbReference type="GO" id="GO:0016881">
    <property type="term" value="F:acid-amino acid ligase activity"/>
    <property type="evidence" value="ECO:0007669"/>
    <property type="project" value="InterPro"/>
</dbReference>
<proteinExistence type="predicted"/>
<dbReference type="PANTHER" id="PTHR43024">
    <property type="entry name" value="UDP-N-ACETYLMURAMOYL-TRIPEPTIDE--D-ALANYL-D-ALANINE LIGASE"/>
    <property type="match status" value="1"/>
</dbReference>
<keyword evidence="1 6" id="KW-0436">Ligase</keyword>
<dbReference type="AlphaFoldDB" id="A0A4Y1YPY7"/>
<dbReference type="Proteomes" id="UP000316473">
    <property type="component" value="Chromosome"/>
</dbReference>
<evidence type="ECO:0000259" key="5">
    <source>
        <dbReference type="Pfam" id="PF08245"/>
    </source>
</evidence>
<evidence type="ECO:0000313" key="7">
    <source>
        <dbReference type="Proteomes" id="UP000316473"/>
    </source>
</evidence>
<dbReference type="InterPro" id="IPR004101">
    <property type="entry name" value="Mur_ligase_C"/>
</dbReference>
<dbReference type="SUPFAM" id="SSF53623">
    <property type="entry name" value="MurD-like peptide ligases, catalytic domain"/>
    <property type="match status" value="1"/>
</dbReference>
<feature type="domain" description="Mur ligase central" evidence="5">
    <location>
        <begin position="53"/>
        <end position="241"/>
    </location>
</feature>
<dbReference type="KEGG" id="nst:Nstercoris_02165"/>
<name>A0A4Y1YPY7_9PROT</name>
<organism evidence="6 7">
    <name type="scientific">Nitrosomonas stercoris</name>
    <dbReference type="NCBI Taxonomy" id="1444684"/>
    <lineage>
        <taxon>Bacteria</taxon>
        <taxon>Pseudomonadati</taxon>
        <taxon>Pseudomonadota</taxon>
        <taxon>Betaproteobacteria</taxon>
        <taxon>Nitrosomonadales</taxon>
        <taxon>Nitrosomonadaceae</taxon>
        <taxon>Nitrosomonas</taxon>
    </lineage>
</organism>
<dbReference type="Pfam" id="PF08245">
    <property type="entry name" value="Mur_ligase_M"/>
    <property type="match status" value="1"/>
</dbReference>
<dbReference type="GO" id="GO:0005524">
    <property type="term" value="F:ATP binding"/>
    <property type="evidence" value="ECO:0007669"/>
    <property type="project" value="UniProtKB-KW"/>
</dbReference>
<dbReference type="SUPFAM" id="SSF53244">
    <property type="entry name" value="MurD-like peptide ligases, peptide-binding domain"/>
    <property type="match status" value="1"/>
</dbReference>
<dbReference type="Gene3D" id="3.90.190.20">
    <property type="entry name" value="Mur ligase, C-terminal domain"/>
    <property type="match status" value="1"/>
</dbReference>
<gene>
    <name evidence="6" type="ORF">Nstercoris_02165</name>
</gene>
<evidence type="ECO:0000256" key="3">
    <source>
        <dbReference type="ARBA" id="ARBA00022840"/>
    </source>
</evidence>
<evidence type="ECO:0000313" key="6">
    <source>
        <dbReference type="EMBL" id="BBL35888.1"/>
    </source>
</evidence>
<sequence>MSQSQSITKRLHQLGVEIKFSYATFSWRKRLLLIFIRARLHKLSLTQTQFIGITGSAGKTTTKEFCYLILSSYYQVITTPKSLNTPIIVAETMLAVEKKHKFCIIELGAFKLGAFDLPLKLFQPKIAVLTNIGEDHFKAFKGQGIEGIAAEKAKLIEALPEDGTAVLNIDDSRVKEIGKRCKGKVIWIGRDKGATLRLLNATSIYPQPLTLTIECEREIHEVITGLHGTHLATSVLCALGVVLATGVTLEQAIPRLINAVPVEGRMQPVIMDDGVTFIRDDMKAPLWSLRAPFKFLKEATGALRKIAVIGSITNFSDDSSEIYGRCIEELKEYVDLIVFVGADAYRALCVKENENSSTLQIFRELKEASSFLKRALRAGDLVLLKGSGRADHLQRLILDRYKRIQCWQEHCGFNRFCDSCSQLYQDSSIEKQDK</sequence>
<dbReference type="EMBL" id="AP019755">
    <property type="protein sequence ID" value="BBL35888.1"/>
    <property type="molecule type" value="Genomic_DNA"/>
</dbReference>
<evidence type="ECO:0000256" key="1">
    <source>
        <dbReference type="ARBA" id="ARBA00022598"/>
    </source>
</evidence>
<dbReference type="InterPro" id="IPR036565">
    <property type="entry name" value="Mur-like_cat_sf"/>
</dbReference>
<accession>A0A4Y1YPY7</accession>
<feature type="domain" description="Mur ligase C-terminal" evidence="4">
    <location>
        <begin position="264"/>
        <end position="388"/>
    </location>
</feature>
<keyword evidence="7" id="KW-1185">Reference proteome</keyword>
<evidence type="ECO:0000259" key="4">
    <source>
        <dbReference type="Pfam" id="PF02875"/>
    </source>
</evidence>
<dbReference type="InterPro" id="IPR013221">
    <property type="entry name" value="Mur_ligase_cen"/>
</dbReference>
<dbReference type="Gene3D" id="3.40.1190.10">
    <property type="entry name" value="Mur-like, catalytic domain"/>
    <property type="match status" value="1"/>
</dbReference>
<protein>
    <submittedName>
        <fullName evidence="6">UDP-N-acetylmuramoyl-tripeptide--D-alanyl-D-alanine ligase</fullName>
    </submittedName>
</protein>
<dbReference type="InterPro" id="IPR051046">
    <property type="entry name" value="MurCDEF_CellWall_CoF430Synth"/>
</dbReference>
<dbReference type="InterPro" id="IPR036615">
    <property type="entry name" value="Mur_ligase_C_dom_sf"/>
</dbReference>
<reference evidence="6 7" key="1">
    <citation type="submission" date="2019-06" db="EMBL/GenBank/DDBJ databases">
        <title>Nitrosomonas stercoris KYUHI-S whole genome shotgun sequence.</title>
        <authorList>
            <person name="Nakagawa T."/>
            <person name="Tsuchiya Y."/>
            <person name="Takahashi R."/>
        </authorList>
    </citation>
    <scope>NUCLEOTIDE SEQUENCE [LARGE SCALE GENOMIC DNA]</scope>
    <source>
        <strain evidence="6 7">KYUHI-S</strain>
    </source>
</reference>
<evidence type="ECO:0000256" key="2">
    <source>
        <dbReference type="ARBA" id="ARBA00022741"/>
    </source>
</evidence>
<keyword evidence="2" id="KW-0547">Nucleotide-binding</keyword>